<keyword evidence="5" id="KW-0159">Chromosome partition</keyword>
<evidence type="ECO:0000256" key="3">
    <source>
        <dbReference type="ARBA" id="ARBA00009870"/>
    </source>
</evidence>
<dbReference type="PANTHER" id="PTHR12585">
    <property type="entry name" value="SCC1 / RAD21 FAMILY MEMBER"/>
    <property type="match status" value="1"/>
</dbReference>
<proteinExistence type="inferred from homology"/>
<dbReference type="InterPro" id="IPR039781">
    <property type="entry name" value="Rad21/Rec8-like"/>
</dbReference>
<dbReference type="Ensembl" id="ENSSLUT00000032025.1">
    <property type="protein sequence ID" value="ENSSLUP00000031032.1"/>
    <property type="gene ID" value="ENSSLUG00000013857.1"/>
</dbReference>
<dbReference type="GO" id="GO:0005634">
    <property type="term" value="C:nucleus"/>
    <property type="evidence" value="ECO:0007669"/>
    <property type="project" value="UniProtKB-SubCell"/>
</dbReference>
<dbReference type="PANTHER" id="PTHR12585:SF71">
    <property type="entry name" value="DOUBLE-STRAND-BREAK REPAIR PROTEIN RAD21 HOMOLOG-RELATED"/>
    <property type="match status" value="1"/>
</dbReference>
<dbReference type="GO" id="GO:0008278">
    <property type="term" value="C:cohesin complex"/>
    <property type="evidence" value="ECO:0007669"/>
    <property type="project" value="InterPro"/>
</dbReference>
<dbReference type="GO" id="GO:1990414">
    <property type="term" value="P:replication-born double-strand break repair via sister chromatid exchange"/>
    <property type="evidence" value="ECO:0007669"/>
    <property type="project" value="TreeGrafter"/>
</dbReference>
<evidence type="ECO:0000256" key="1">
    <source>
        <dbReference type="ARBA" id="ARBA00004123"/>
    </source>
</evidence>
<evidence type="ECO:0000313" key="10">
    <source>
        <dbReference type="Ensembl" id="ENSSLUP00000031032.1"/>
    </source>
</evidence>
<dbReference type="InterPro" id="IPR036390">
    <property type="entry name" value="WH_DNA-bd_sf"/>
</dbReference>
<evidence type="ECO:0000256" key="4">
    <source>
        <dbReference type="ARBA" id="ARBA00022454"/>
    </source>
</evidence>
<protein>
    <submittedName>
        <fullName evidence="10">RAD21 cohesin complex component b</fullName>
    </submittedName>
</protein>
<evidence type="ECO:0000259" key="8">
    <source>
        <dbReference type="Pfam" id="PF04824"/>
    </source>
</evidence>
<feature type="domain" description="Rad21/Rec8-like protein N-terminal" evidence="9">
    <location>
        <begin position="1"/>
        <end position="103"/>
    </location>
</feature>
<dbReference type="InterPro" id="IPR049589">
    <property type="entry name" value="NXP1_M-like"/>
</dbReference>
<feature type="compositionally biased region" description="Basic and acidic residues" evidence="7">
    <location>
        <begin position="521"/>
        <end position="531"/>
    </location>
</feature>
<feature type="region of interest" description="Disordered" evidence="7">
    <location>
        <begin position="455"/>
        <end position="550"/>
    </location>
</feature>
<sequence length="627" mass="70594">MFYAHFVLSKRGPLAKIWLAAHWDKKLTKAHVFECNLESSVESIISPKVKMALRTSGHLLLGVVRIYHRKAKYLLADCNEAFIKIKMAFRPGVVDLPEENREAAYNAITLPEEFHDFDQPLPDLDDIDVAQQFNLNQSRVEEITMREEVGNLNLLQDNDFADFGMDDREMMREESAFEVDIMGVSASNLLLEAEGGANAMADKSNHLEYDDQYKDDFGDNPMENNEGGMLDGLLIKMNYLDCGIFDDPPAIAESVMMPQDHGDDDDDFDALSAGAPDSPDSGPTEPLPAMADQTEQTTLVHNEEETFALEPIDITVKETKAKRKRKLIVDSVKELDSKTIRAQLSDYSDIVTTLDLAPPTKKLMMWKETGGVEKLFSLPAQPLWNARLLKMFTRCLTPLVPDELRKRRKGGEADSLDEFLKDLENPEVPREETAGHQQRDIMDQTIMEEASVLQTSVVEGSRTTLDESAMPPPSSQPSLKRKAQDTEPALPVRTEQLETANVDLPPEEPTNISQMIELDLLGDKDKKKNDGDSDEEEEEGQGGDQDQEERRWNKRTQQMLHGLQRVMAKTGTQSVGLLDLCRNNNKKQAAAKFYSFLVLKKQQAVELVQEEPYSDIIATPGPRFHII</sequence>
<dbReference type="GO" id="GO:0007062">
    <property type="term" value="P:sister chromatid cohesion"/>
    <property type="evidence" value="ECO:0007669"/>
    <property type="project" value="InterPro"/>
</dbReference>
<accession>A0A8C9YVK7</accession>
<comment type="similarity">
    <text evidence="3">Belongs to the rad21 family.</text>
</comment>
<evidence type="ECO:0000256" key="5">
    <source>
        <dbReference type="ARBA" id="ARBA00022829"/>
    </source>
</evidence>
<evidence type="ECO:0000256" key="6">
    <source>
        <dbReference type="ARBA" id="ARBA00023242"/>
    </source>
</evidence>
<feature type="region of interest" description="Disordered" evidence="7">
    <location>
        <begin position="406"/>
        <end position="440"/>
    </location>
</feature>
<dbReference type="Pfam" id="PF04824">
    <property type="entry name" value="Rad21_Rec8"/>
    <property type="match status" value="1"/>
</dbReference>
<feature type="compositionally biased region" description="Basic and acidic residues" evidence="7">
    <location>
        <begin position="418"/>
        <end position="440"/>
    </location>
</feature>
<dbReference type="SUPFAM" id="SSF46785">
    <property type="entry name" value="Winged helix' DNA-binding domain"/>
    <property type="match status" value="1"/>
</dbReference>
<dbReference type="AlphaFoldDB" id="A0A8C9YVK7"/>
<feature type="region of interest" description="Disordered" evidence="7">
    <location>
        <begin position="254"/>
        <end position="288"/>
    </location>
</feature>
<feature type="compositionally biased region" description="Acidic residues" evidence="7">
    <location>
        <begin position="532"/>
        <end position="547"/>
    </location>
</feature>
<feature type="domain" description="Rad21/Rec8-like protein C-terminal eukaryotic" evidence="8">
    <location>
        <begin position="572"/>
        <end position="624"/>
    </location>
</feature>
<dbReference type="GO" id="GO:0007059">
    <property type="term" value="P:chromosome segregation"/>
    <property type="evidence" value="ECO:0007669"/>
    <property type="project" value="UniProtKB-KW"/>
</dbReference>
<dbReference type="FunFam" id="1.10.10.580:FF:000001">
    <property type="entry name" value="double-strand-break repair protein rad21 homolog"/>
    <property type="match status" value="1"/>
</dbReference>
<keyword evidence="4" id="KW-0158">Chromosome</keyword>
<evidence type="ECO:0000256" key="7">
    <source>
        <dbReference type="SAM" id="MobiDB-lite"/>
    </source>
</evidence>
<comment type="subcellular location">
    <subcellularLocation>
        <location evidence="2">Chromosome</location>
    </subcellularLocation>
    <subcellularLocation>
        <location evidence="1">Nucleus</location>
    </subcellularLocation>
</comment>
<evidence type="ECO:0000259" key="9">
    <source>
        <dbReference type="Pfam" id="PF04825"/>
    </source>
</evidence>
<dbReference type="Pfam" id="PF04825">
    <property type="entry name" value="Rad21_Rec8_N"/>
    <property type="match status" value="1"/>
</dbReference>
<dbReference type="CDD" id="cd21792">
    <property type="entry name" value="Rad21_Rec8_M_NXP1-like"/>
    <property type="match status" value="1"/>
</dbReference>
<reference evidence="10" key="2">
    <citation type="submission" date="2025-09" db="UniProtKB">
        <authorList>
            <consortium name="Ensembl"/>
        </authorList>
    </citation>
    <scope>IDENTIFICATION</scope>
</reference>
<keyword evidence="6" id="KW-0539">Nucleus</keyword>
<gene>
    <name evidence="10" type="primary">rad21b</name>
</gene>
<name>A0A8C9YVK7_SANLU</name>
<dbReference type="InterPro" id="IPR006910">
    <property type="entry name" value="Rad21_Rec8_N"/>
</dbReference>
<evidence type="ECO:0000256" key="2">
    <source>
        <dbReference type="ARBA" id="ARBA00004286"/>
    </source>
</evidence>
<dbReference type="InterPro" id="IPR006909">
    <property type="entry name" value="Rad21/Rec8_C_eu"/>
</dbReference>
<evidence type="ECO:0000313" key="11">
    <source>
        <dbReference type="Proteomes" id="UP000694568"/>
    </source>
</evidence>
<dbReference type="InterPro" id="IPR023093">
    <property type="entry name" value="ScpA-like_C"/>
</dbReference>
<dbReference type="Proteomes" id="UP000694568">
    <property type="component" value="Unplaced"/>
</dbReference>
<organism evidence="10 11">
    <name type="scientific">Sander lucioperca</name>
    <name type="common">Pike-perch</name>
    <name type="synonym">Perca lucioperca</name>
    <dbReference type="NCBI Taxonomy" id="283035"/>
    <lineage>
        <taxon>Eukaryota</taxon>
        <taxon>Metazoa</taxon>
        <taxon>Chordata</taxon>
        <taxon>Craniata</taxon>
        <taxon>Vertebrata</taxon>
        <taxon>Euteleostomi</taxon>
        <taxon>Actinopterygii</taxon>
        <taxon>Neopterygii</taxon>
        <taxon>Teleostei</taxon>
        <taxon>Neoteleostei</taxon>
        <taxon>Acanthomorphata</taxon>
        <taxon>Eupercaria</taxon>
        <taxon>Perciformes</taxon>
        <taxon>Percoidei</taxon>
        <taxon>Percidae</taxon>
        <taxon>Luciopercinae</taxon>
        <taxon>Sander</taxon>
    </lineage>
</organism>
<keyword evidence="11" id="KW-1185">Reference proteome</keyword>
<dbReference type="Gene3D" id="1.10.10.580">
    <property type="entry name" value="Structural maintenance of chromosome 1. Chain E"/>
    <property type="match status" value="1"/>
</dbReference>
<dbReference type="GO" id="GO:0003682">
    <property type="term" value="F:chromatin binding"/>
    <property type="evidence" value="ECO:0007669"/>
    <property type="project" value="TreeGrafter"/>
</dbReference>
<dbReference type="GeneTree" id="ENSGT00940000154655"/>
<reference evidence="10" key="1">
    <citation type="submission" date="2025-08" db="UniProtKB">
        <authorList>
            <consortium name="Ensembl"/>
        </authorList>
    </citation>
    <scope>IDENTIFICATION</scope>
</reference>